<comment type="subunit">
    <text evidence="7">Part of the 50S ribosomal subunit; part of the 5S rRNA/L5/L18/L25 subcomplex. Contacts the 5S and 23S rRNAs.</text>
</comment>
<dbReference type="CDD" id="cd00432">
    <property type="entry name" value="Ribosomal_L18_L5e"/>
    <property type="match status" value="1"/>
</dbReference>
<protein>
    <recommendedName>
        <fullName evidence="6 7">Large ribosomal subunit protein uL18</fullName>
    </recommendedName>
</protein>
<evidence type="ECO:0000313" key="9">
    <source>
        <dbReference type="Proteomes" id="UP000178348"/>
    </source>
</evidence>
<dbReference type="InterPro" id="IPR004389">
    <property type="entry name" value="Ribosomal_uL18_bac-type"/>
</dbReference>
<dbReference type="HAMAP" id="MF_01337_B">
    <property type="entry name" value="Ribosomal_uL18_B"/>
    <property type="match status" value="1"/>
</dbReference>
<keyword evidence="4 7" id="KW-0689">Ribosomal protein</keyword>
<evidence type="ECO:0000256" key="1">
    <source>
        <dbReference type="ARBA" id="ARBA00007116"/>
    </source>
</evidence>
<dbReference type="AlphaFoldDB" id="A0A1G2CL18"/>
<name>A0A1G2CL18_9BACT</name>
<reference evidence="8 9" key="1">
    <citation type="journal article" date="2016" name="Nat. Commun.">
        <title>Thousands of microbial genomes shed light on interconnected biogeochemical processes in an aquifer system.</title>
        <authorList>
            <person name="Anantharaman K."/>
            <person name="Brown C.T."/>
            <person name="Hug L.A."/>
            <person name="Sharon I."/>
            <person name="Castelle C.J."/>
            <person name="Probst A.J."/>
            <person name="Thomas B.C."/>
            <person name="Singh A."/>
            <person name="Wilkins M.J."/>
            <person name="Karaoz U."/>
            <person name="Brodie E.L."/>
            <person name="Williams K.H."/>
            <person name="Hubbard S.S."/>
            <person name="Banfield J.F."/>
        </authorList>
    </citation>
    <scope>NUCLEOTIDE SEQUENCE [LARGE SCALE GENOMIC DNA]</scope>
</reference>
<accession>A0A1G2CL18</accession>
<keyword evidence="3 7" id="KW-0694">RNA-binding</keyword>
<comment type="function">
    <text evidence="7">This is one of the proteins that bind and probably mediate the attachment of the 5S RNA into the large ribosomal subunit, where it forms part of the central protuberance.</text>
</comment>
<dbReference type="EMBL" id="MHLB01000028">
    <property type="protein sequence ID" value="OGZ01912.1"/>
    <property type="molecule type" value="Genomic_DNA"/>
</dbReference>
<keyword evidence="5 7" id="KW-0687">Ribonucleoprotein</keyword>
<evidence type="ECO:0000256" key="2">
    <source>
        <dbReference type="ARBA" id="ARBA00022730"/>
    </source>
</evidence>
<dbReference type="NCBIfam" id="TIGR00060">
    <property type="entry name" value="L18_bact"/>
    <property type="match status" value="1"/>
</dbReference>
<comment type="caution">
    <text evidence="8">The sequence shown here is derived from an EMBL/GenBank/DDBJ whole genome shotgun (WGS) entry which is preliminary data.</text>
</comment>
<gene>
    <name evidence="7" type="primary">rplR</name>
    <name evidence="8" type="ORF">A2946_02650</name>
</gene>
<dbReference type="GO" id="GO:0003735">
    <property type="term" value="F:structural constituent of ribosome"/>
    <property type="evidence" value="ECO:0007669"/>
    <property type="project" value="InterPro"/>
</dbReference>
<dbReference type="GO" id="GO:0005840">
    <property type="term" value="C:ribosome"/>
    <property type="evidence" value="ECO:0007669"/>
    <property type="project" value="UniProtKB-KW"/>
</dbReference>
<proteinExistence type="inferred from homology"/>
<sequence>MNSRTSLNQTRTRRDARTRAKIFGTAATPRLTVFRSNRAFYAQLIDDEKGYTLASVSLSVKGGSASGGKDNKTAQAQKLGMKLAEKAVAVKITKAKFDRGRYPYHGRVKAFVEGVRAGGLVI</sequence>
<dbReference type="InterPro" id="IPR057268">
    <property type="entry name" value="Ribosomal_L18"/>
</dbReference>
<evidence type="ECO:0000256" key="4">
    <source>
        <dbReference type="ARBA" id="ARBA00022980"/>
    </source>
</evidence>
<dbReference type="GO" id="GO:0006412">
    <property type="term" value="P:translation"/>
    <property type="evidence" value="ECO:0007669"/>
    <property type="project" value="UniProtKB-UniRule"/>
</dbReference>
<dbReference type="PANTHER" id="PTHR12899">
    <property type="entry name" value="39S RIBOSOMAL PROTEIN L18, MITOCHONDRIAL"/>
    <property type="match status" value="1"/>
</dbReference>
<evidence type="ECO:0000256" key="7">
    <source>
        <dbReference type="HAMAP-Rule" id="MF_01337"/>
    </source>
</evidence>
<evidence type="ECO:0000313" key="8">
    <source>
        <dbReference type="EMBL" id="OGZ01912.1"/>
    </source>
</evidence>
<comment type="similarity">
    <text evidence="1 7">Belongs to the universal ribosomal protein uL18 family.</text>
</comment>
<evidence type="ECO:0000256" key="3">
    <source>
        <dbReference type="ARBA" id="ARBA00022884"/>
    </source>
</evidence>
<keyword evidence="2 7" id="KW-0699">rRNA-binding</keyword>
<dbReference type="Gene3D" id="3.30.420.100">
    <property type="match status" value="1"/>
</dbReference>
<dbReference type="Proteomes" id="UP000178348">
    <property type="component" value="Unassembled WGS sequence"/>
</dbReference>
<dbReference type="GO" id="GO:0005737">
    <property type="term" value="C:cytoplasm"/>
    <property type="evidence" value="ECO:0007669"/>
    <property type="project" value="UniProtKB-ARBA"/>
</dbReference>
<evidence type="ECO:0000256" key="6">
    <source>
        <dbReference type="ARBA" id="ARBA00035197"/>
    </source>
</evidence>
<dbReference type="PANTHER" id="PTHR12899:SF3">
    <property type="entry name" value="LARGE RIBOSOMAL SUBUNIT PROTEIN UL18M"/>
    <property type="match status" value="1"/>
</dbReference>
<dbReference type="Pfam" id="PF00861">
    <property type="entry name" value="Ribosomal_L18p"/>
    <property type="match status" value="1"/>
</dbReference>
<organism evidence="8 9">
    <name type="scientific">Candidatus Liptonbacteria bacterium RIFCSPLOWO2_01_FULL_53_13</name>
    <dbReference type="NCBI Taxonomy" id="1798651"/>
    <lineage>
        <taxon>Bacteria</taxon>
        <taxon>Candidatus Liptoniibacteriota</taxon>
    </lineage>
</organism>
<dbReference type="GO" id="GO:1990904">
    <property type="term" value="C:ribonucleoprotein complex"/>
    <property type="evidence" value="ECO:0007669"/>
    <property type="project" value="UniProtKB-KW"/>
</dbReference>
<dbReference type="GO" id="GO:0008097">
    <property type="term" value="F:5S rRNA binding"/>
    <property type="evidence" value="ECO:0007669"/>
    <property type="project" value="TreeGrafter"/>
</dbReference>
<dbReference type="SUPFAM" id="SSF53137">
    <property type="entry name" value="Translational machinery components"/>
    <property type="match status" value="1"/>
</dbReference>
<dbReference type="InterPro" id="IPR005484">
    <property type="entry name" value="Ribosomal_uL18_bac/plant/anim"/>
</dbReference>
<evidence type="ECO:0000256" key="5">
    <source>
        <dbReference type="ARBA" id="ARBA00023274"/>
    </source>
</evidence>